<comment type="caution">
    <text evidence="2">The sequence shown here is derived from an EMBL/GenBank/DDBJ whole genome shotgun (WGS) entry which is preliminary data.</text>
</comment>
<name>A0AAN9EFE8_CROPI</name>
<evidence type="ECO:0000313" key="3">
    <source>
        <dbReference type="Proteomes" id="UP001372338"/>
    </source>
</evidence>
<feature type="region of interest" description="Disordered" evidence="1">
    <location>
        <begin position="35"/>
        <end position="66"/>
    </location>
</feature>
<sequence>MKIMEDGKLCYGGGSSTAEICGASSLLEDVELEDTGASNEVMESRLVSKEPPGVESESVAKDAPSS</sequence>
<dbReference type="AlphaFoldDB" id="A0AAN9EFE8"/>
<dbReference type="Proteomes" id="UP001372338">
    <property type="component" value="Unassembled WGS sequence"/>
</dbReference>
<organism evidence="2 3">
    <name type="scientific">Crotalaria pallida</name>
    <name type="common">Smooth rattlebox</name>
    <name type="synonym">Crotalaria striata</name>
    <dbReference type="NCBI Taxonomy" id="3830"/>
    <lineage>
        <taxon>Eukaryota</taxon>
        <taxon>Viridiplantae</taxon>
        <taxon>Streptophyta</taxon>
        <taxon>Embryophyta</taxon>
        <taxon>Tracheophyta</taxon>
        <taxon>Spermatophyta</taxon>
        <taxon>Magnoliopsida</taxon>
        <taxon>eudicotyledons</taxon>
        <taxon>Gunneridae</taxon>
        <taxon>Pentapetalae</taxon>
        <taxon>rosids</taxon>
        <taxon>fabids</taxon>
        <taxon>Fabales</taxon>
        <taxon>Fabaceae</taxon>
        <taxon>Papilionoideae</taxon>
        <taxon>50 kb inversion clade</taxon>
        <taxon>genistoids sensu lato</taxon>
        <taxon>core genistoids</taxon>
        <taxon>Crotalarieae</taxon>
        <taxon>Crotalaria</taxon>
    </lineage>
</organism>
<reference evidence="2 3" key="1">
    <citation type="submission" date="2024-01" db="EMBL/GenBank/DDBJ databases">
        <title>The genomes of 5 underutilized Papilionoideae crops provide insights into root nodulation and disease resistanc.</title>
        <authorList>
            <person name="Yuan L."/>
        </authorList>
    </citation>
    <scope>NUCLEOTIDE SEQUENCE [LARGE SCALE GENOMIC DNA]</scope>
    <source>
        <strain evidence="2">ZHUSHIDOU_FW_LH</strain>
        <tissue evidence="2">Leaf</tissue>
    </source>
</reference>
<protein>
    <submittedName>
        <fullName evidence="2">Uncharacterized protein</fullName>
    </submittedName>
</protein>
<proteinExistence type="predicted"/>
<evidence type="ECO:0000313" key="2">
    <source>
        <dbReference type="EMBL" id="KAK7256347.1"/>
    </source>
</evidence>
<accession>A0AAN9EFE8</accession>
<gene>
    <name evidence="2" type="ORF">RIF29_29789</name>
</gene>
<evidence type="ECO:0000256" key="1">
    <source>
        <dbReference type="SAM" id="MobiDB-lite"/>
    </source>
</evidence>
<keyword evidence="3" id="KW-1185">Reference proteome</keyword>
<dbReference type="EMBL" id="JAYWIO010000006">
    <property type="protein sequence ID" value="KAK7256347.1"/>
    <property type="molecule type" value="Genomic_DNA"/>
</dbReference>